<comment type="caution">
    <text evidence="3">The sequence shown here is derived from an EMBL/GenBank/DDBJ whole genome shotgun (WGS) entry which is preliminary data.</text>
</comment>
<accession>A0A9P4III7</accession>
<dbReference type="Gene3D" id="1.25.10.10">
    <property type="entry name" value="Leucine-rich Repeat Variant"/>
    <property type="match status" value="1"/>
</dbReference>
<evidence type="ECO:0000313" key="3">
    <source>
        <dbReference type="EMBL" id="KAF2102200.1"/>
    </source>
</evidence>
<protein>
    <submittedName>
        <fullName evidence="3">Mo25-like protein</fullName>
    </submittedName>
</protein>
<organism evidence="3 4">
    <name type="scientific">Rhizodiscina lignyota</name>
    <dbReference type="NCBI Taxonomy" id="1504668"/>
    <lineage>
        <taxon>Eukaryota</taxon>
        <taxon>Fungi</taxon>
        <taxon>Dikarya</taxon>
        <taxon>Ascomycota</taxon>
        <taxon>Pezizomycotina</taxon>
        <taxon>Dothideomycetes</taxon>
        <taxon>Pleosporomycetidae</taxon>
        <taxon>Aulographales</taxon>
        <taxon>Rhizodiscinaceae</taxon>
        <taxon>Rhizodiscina</taxon>
    </lineage>
</organism>
<dbReference type="SUPFAM" id="SSF48371">
    <property type="entry name" value="ARM repeat"/>
    <property type="match status" value="1"/>
</dbReference>
<evidence type="ECO:0000313" key="4">
    <source>
        <dbReference type="Proteomes" id="UP000799772"/>
    </source>
</evidence>
<dbReference type="FunFam" id="1.25.10.10:FF:000257">
    <property type="entry name" value="Conidiophore development protein hymA"/>
    <property type="match status" value="1"/>
</dbReference>
<name>A0A9P4III7_9PEZI</name>
<dbReference type="GO" id="GO:0043539">
    <property type="term" value="F:protein serine/threonine kinase activator activity"/>
    <property type="evidence" value="ECO:0007669"/>
    <property type="project" value="TreeGrafter"/>
</dbReference>
<dbReference type="PANTHER" id="PTHR10182">
    <property type="entry name" value="CALCIUM-BINDING PROTEIN 39-RELATED"/>
    <property type="match status" value="1"/>
</dbReference>
<keyword evidence="4" id="KW-1185">Reference proteome</keyword>
<dbReference type="GO" id="GO:0035556">
    <property type="term" value="P:intracellular signal transduction"/>
    <property type="evidence" value="ECO:0007669"/>
    <property type="project" value="TreeGrafter"/>
</dbReference>
<dbReference type="PANTHER" id="PTHR10182:SF3">
    <property type="entry name" value="PROTEIN MO25"/>
    <property type="match status" value="1"/>
</dbReference>
<sequence>MAFLFRNKTNSPPQLAKHLSESLQKLLAEEQPSQKANELCANYLSQMKILMQGTPEIQVEPEQVFQCIQALVQENLIRTLARNIHRLPFEARKDTQFIFGTAFRYKHPGSVTPEPDVLRFILEQQPDVIIALCNGYMHRESASPCGSILREALKHEAVAHLILYDGQAEDERMLNLSSEVTSEPAKRNGVFWRFFDWIDKSAFEISSDAFNTFRDILTKHRDLVLEFLDLNFDDFFRTYHYKLIASDNYVTKRQSIKLLGEILLERAYYKIMSRYVAEPEHLKIIMNLMRDKAGMIKFESFHVFKIFVANPKKSVGVQKILILNRQALLKYLTTFCEDKNEDVQFTDEKGYLIQQLRNMPERPVPPPTPAPSAAPAAPAPQAVQR</sequence>
<dbReference type="OrthoDB" id="609103at2759"/>
<dbReference type="Proteomes" id="UP000799772">
    <property type="component" value="Unassembled WGS sequence"/>
</dbReference>
<dbReference type="AlphaFoldDB" id="A0A9P4III7"/>
<gene>
    <name evidence="3" type="ORF">NA57DRAFT_73632</name>
</gene>
<reference evidence="3" key="1">
    <citation type="journal article" date="2020" name="Stud. Mycol.">
        <title>101 Dothideomycetes genomes: a test case for predicting lifestyles and emergence of pathogens.</title>
        <authorList>
            <person name="Haridas S."/>
            <person name="Albert R."/>
            <person name="Binder M."/>
            <person name="Bloem J."/>
            <person name="Labutti K."/>
            <person name="Salamov A."/>
            <person name="Andreopoulos B."/>
            <person name="Baker S."/>
            <person name="Barry K."/>
            <person name="Bills G."/>
            <person name="Bluhm B."/>
            <person name="Cannon C."/>
            <person name="Castanera R."/>
            <person name="Culley D."/>
            <person name="Daum C."/>
            <person name="Ezra D."/>
            <person name="Gonzalez J."/>
            <person name="Henrissat B."/>
            <person name="Kuo A."/>
            <person name="Liang C."/>
            <person name="Lipzen A."/>
            <person name="Lutzoni F."/>
            <person name="Magnuson J."/>
            <person name="Mondo S."/>
            <person name="Nolan M."/>
            <person name="Ohm R."/>
            <person name="Pangilinan J."/>
            <person name="Park H.-J."/>
            <person name="Ramirez L."/>
            <person name="Alfaro M."/>
            <person name="Sun H."/>
            <person name="Tritt A."/>
            <person name="Yoshinaga Y."/>
            <person name="Zwiers L.-H."/>
            <person name="Turgeon B."/>
            <person name="Goodwin S."/>
            <person name="Spatafora J."/>
            <person name="Crous P."/>
            <person name="Grigoriev I."/>
        </authorList>
    </citation>
    <scope>NUCLEOTIDE SEQUENCE</scope>
    <source>
        <strain evidence="3">CBS 133067</strain>
    </source>
</reference>
<feature type="compositionally biased region" description="Pro residues" evidence="2">
    <location>
        <begin position="362"/>
        <end position="372"/>
    </location>
</feature>
<dbReference type="InterPro" id="IPR011989">
    <property type="entry name" value="ARM-like"/>
</dbReference>
<comment type="similarity">
    <text evidence="1">Belongs to the Mo25 family.</text>
</comment>
<dbReference type="Pfam" id="PF08569">
    <property type="entry name" value="Mo25"/>
    <property type="match status" value="1"/>
</dbReference>
<feature type="compositionally biased region" description="Low complexity" evidence="2">
    <location>
        <begin position="373"/>
        <end position="385"/>
    </location>
</feature>
<dbReference type="EMBL" id="ML978123">
    <property type="protein sequence ID" value="KAF2102200.1"/>
    <property type="molecule type" value="Genomic_DNA"/>
</dbReference>
<feature type="region of interest" description="Disordered" evidence="2">
    <location>
        <begin position="356"/>
        <end position="385"/>
    </location>
</feature>
<dbReference type="InterPro" id="IPR013878">
    <property type="entry name" value="Mo25"/>
</dbReference>
<dbReference type="InterPro" id="IPR016024">
    <property type="entry name" value="ARM-type_fold"/>
</dbReference>
<evidence type="ECO:0000256" key="1">
    <source>
        <dbReference type="ARBA" id="ARBA00011012"/>
    </source>
</evidence>
<proteinExistence type="inferred from homology"/>
<evidence type="ECO:0000256" key="2">
    <source>
        <dbReference type="SAM" id="MobiDB-lite"/>
    </source>
</evidence>
<dbReference type="GO" id="GO:0005737">
    <property type="term" value="C:cytoplasm"/>
    <property type="evidence" value="ECO:0007669"/>
    <property type="project" value="UniProtKB-ARBA"/>
</dbReference>